<feature type="transmembrane region" description="Helical" evidence="1">
    <location>
        <begin position="72"/>
        <end position="89"/>
    </location>
</feature>
<dbReference type="OrthoDB" id="264109at2759"/>
<evidence type="ECO:0000313" key="2">
    <source>
        <dbReference type="EMBL" id="AIN96337.1"/>
    </source>
</evidence>
<dbReference type="RefSeq" id="XP_010696990.1">
    <property type="nucleotide sequence ID" value="XM_010698688.1"/>
</dbReference>
<dbReference type="GeneID" id="22573015"/>
<name>A0A088RK00_LEIPA</name>
<evidence type="ECO:0000313" key="3">
    <source>
        <dbReference type="Proteomes" id="UP000063063"/>
    </source>
</evidence>
<organism evidence="2 3">
    <name type="scientific">Leishmania panamensis</name>
    <dbReference type="NCBI Taxonomy" id="5679"/>
    <lineage>
        <taxon>Eukaryota</taxon>
        <taxon>Discoba</taxon>
        <taxon>Euglenozoa</taxon>
        <taxon>Kinetoplastea</taxon>
        <taxon>Metakinetoplastina</taxon>
        <taxon>Trypanosomatida</taxon>
        <taxon>Trypanosomatidae</taxon>
        <taxon>Leishmaniinae</taxon>
        <taxon>Leishmania</taxon>
        <taxon>Leishmania guyanensis species complex</taxon>
    </lineage>
</organism>
<keyword evidence="1" id="KW-1133">Transmembrane helix</keyword>
<keyword evidence="1" id="KW-0472">Membrane</keyword>
<protein>
    <submittedName>
        <fullName evidence="2">Uncharacterized protein</fullName>
    </submittedName>
</protein>
<gene>
    <name evidence="2" type="ORF">LPMP_120090</name>
</gene>
<dbReference type="EMBL" id="CP009381">
    <property type="protein sequence ID" value="AIN96337.1"/>
    <property type="molecule type" value="Genomic_DNA"/>
</dbReference>
<proteinExistence type="predicted"/>
<dbReference type="AlphaFoldDB" id="A0A088RK00"/>
<evidence type="ECO:0000256" key="1">
    <source>
        <dbReference type="SAM" id="Phobius"/>
    </source>
</evidence>
<keyword evidence="1" id="KW-0812">Transmembrane</keyword>
<keyword evidence="3" id="KW-1185">Reference proteome</keyword>
<sequence length="90" mass="10146">MDQHYADAAPFQGVWFGTTPTHDFYLTTLEKELLRMSAMEHLHACCLDDPQLPTARDGDTHSLLRSALHESARVFLSLVLLLCLLAHLLN</sequence>
<dbReference type="VEuPathDB" id="TriTrypDB:LPMP_120090"/>
<dbReference type="KEGG" id="lpan:LPMP_120090"/>
<accession>A0A088RK00</accession>
<dbReference type="Proteomes" id="UP000063063">
    <property type="component" value="Chromosome 12"/>
</dbReference>
<reference evidence="2 3" key="1">
    <citation type="journal article" date="2015" name="Sci. Rep.">
        <title>The genome of Leishmania panamensis: insights into genomics of the L. (Viannia) subgenus.</title>
        <authorList>
            <person name="Llanes A."/>
            <person name="Restrepo C.M."/>
            <person name="Vecchio G.D."/>
            <person name="Anguizola F.J."/>
            <person name="Lleonart R."/>
        </authorList>
    </citation>
    <scope>NUCLEOTIDE SEQUENCE [LARGE SCALE GENOMIC DNA]</scope>
    <source>
        <strain evidence="2 3">MHOM/PA/94/PSC-1</strain>
    </source>
</reference>
<dbReference type="eggNOG" id="ENOG502STKU">
    <property type="taxonomic scope" value="Eukaryota"/>
</dbReference>